<dbReference type="Pfam" id="PF03816">
    <property type="entry name" value="LytR_cpsA_psr"/>
    <property type="match status" value="1"/>
</dbReference>
<evidence type="ECO:0000259" key="4">
    <source>
        <dbReference type="Pfam" id="PF03816"/>
    </source>
</evidence>
<dbReference type="NCBIfam" id="TIGR00350">
    <property type="entry name" value="lytR_cpsA_psr"/>
    <property type="match status" value="1"/>
</dbReference>
<dbReference type="Proteomes" id="UP000742460">
    <property type="component" value="Unassembled WGS sequence"/>
</dbReference>
<evidence type="ECO:0000313" key="6">
    <source>
        <dbReference type="Proteomes" id="UP000742460"/>
    </source>
</evidence>
<dbReference type="InterPro" id="IPR050922">
    <property type="entry name" value="LytR/CpsA/Psr_CW_biosynth"/>
</dbReference>
<name>A0A921MVU7_9MICO</name>
<keyword evidence="3" id="KW-0812">Transmembrane</keyword>
<gene>
    <name evidence="5" type="ORF">K8V81_05245</name>
</gene>
<reference evidence="5" key="2">
    <citation type="submission" date="2021-09" db="EMBL/GenBank/DDBJ databases">
        <authorList>
            <person name="Gilroy R."/>
        </authorList>
    </citation>
    <scope>NUCLEOTIDE SEQUENCE</scope>
    <source>
        <strain evidence="5">ChiGjej5B5-22894</strain>
    </source>
</reference>
<reference evidence="5" key="1">
    <citation type="journal article" date="2021" name="PeerJ">
        <title>Extensive microbial diversity within the chicken gut microbiome revealed by metagenomics and culture.</title>
        <authorList>
            <person name="Gilroy R."/>
            <person name="Ravi A."/>
            <person name="Getino M."/>
            <person name="Pursley I."/>
            <person name="Horton D.L."/>
            <person name="Alikhan N.F."/>
            <person name="Baker D."/>
            <person name="Gharbi K."/>
            <person name="Hall N."/>
            <person name="Watson M."/>
            <person name="Adriaenssens E.M."/>
            <person name="Foster-Nyarko E."/>
            <person name="Jarju S."/>
            <person name="Secka A."/>
            <person name="Antonio M."/>
            <person name="Oren A."/>
            <person name="Chaudhuri R.R."/>
            <person name="La Ragione R."/>
            <person name="Hildebrand F."/>
            <person name="Pallen M.J."/>
        </authorList>
    </citation>
    <scope>NUCLEOTIDE SEQUENCE</scope>
    <source>
        <strain evidence="5">ChiGjej5B5-22894</strain>
    </source>
</reference>
<dbReference type="AlphaFoldDB" id="A0A921MVU7"/>
<dbReference type="Gene3D" id="3.40.630.190">
    <property type="entry name" value="LCP protein"/>
    <property type="match status" value="1"/>
</dbReference>
<comment type="caution">
    <text evidence="5">The sequence shown here is derived from an EMBL/GenBank/DDBJ whole genome shotgun (WGS) entry which is preliminary data.</text>
</comment>
<organism evidence="5 6">
    <name type="scientific">Brachybacterium massiliense</name>
    <dbReference type="NCBI Taxonomy" id="1755098"/>
    <lineage>
        <taxon>Bacteria</taxon>
        <taxon>Bacillati</taxon>
        <taxon>Actinomycetota</taxon>
        <taxon>Actinomycetes</taxon>
        <taxon>Micrococcales</taxon>
        <taxon>Dermabacteraceae</taxon>
        <taxon>Brachybacterium</taxon>
    </lineage>
</organism>
<dbReference type="EMBL" id="DYUE01000131">
    <property type="protein sequence ID" value="HJG91112.1"/>
    <property type="molecule type" value="Genomic_DNA"/>
</dbReference>
<accession>A0A921MVU7</accession>
<sequence>MTHRSDVDLPGDWEDEDDHRRDDRRRGRRAALIALGMVAVLVLGVGLVVGNYLNGLRTSYEKRTVVQITRGASDGERPEAVEGTGRNFLLLGSDRRSPEDAASEGVSGQRSDVMMLVHVSDDDESVYITSFPRDLYVDIPGHGKDRINAALAFGGVGLAVTTVENYVGVPIDHVALIDFDGIEGLVDTLGGVDVQVPLSFSAGGHQFTEGVQTMNGEQALTFVRQRKQFADGDFQRNRNQQAVLKGIADKLISSETLSDPRKLADTIDSISPFLTTDDGLSASAMIELGLSMRSVRGGDLYFLSVPHAGPTTTSGGASVVATDEDAMDVLREALRTDDMGTYYAQHAGTF</sequence>
<comment type="similarity">
    <text evidence="1">Belongs to the LytR/CpsA/Psr (LCP) family.</text>
</comment>
<dbReference type="InterPro" id="IPR004474">
    <property type="entry name" value="LytR_CpsA_psr"/>
</dbReference>
<dbReference type="PANTHER" id="PTHR33392">
    <property type="entry name" value="POLYISOPRENYL-TEICHOIC ACID--PEPTIDOGLYCAN TEICHOIC ACID TRANSFERASE TAGU"/>
    <property type="match status" value="1"/>
</dbReference>
<evidence type="ECO:0000256" key="2">
    <source>
        <dbReference type="SAM" id="MobiDB-lite"/>
    </source>
</evidence>
<feature type="transmembrane region" description="Helical" evidence="3">
    <location>
        <begin position="30"/>
        <end position="53"/>
    </location>
</feature>
<evidence type="ECO:0000256" key="1">
    <source>
        <dbReference type="ARBA" id="ARBA00006068"/>
    </source>
</evidence>
<feature type="region of interest" description="Disordered" evidence="2">
    <location>
        <begin position="1"/>
        <end position="23"/>
    </location>
</feature>
<feature type="domain" description="Cell envelope-related transcriptional attenuator" evidence="4">
    <location>
        <begin position="110"/>
        <end position="251"/>
    </location>
</feature>
<protein>
    <submittedName>
        <fullName evidence="5">LCP family protein</fullName>
    </submittedName>
</protein>
<dbReference type="PANTHER" id="PTHR33392:SF6">
    <property type="entry name" value="POLYISOPRENYL-TEICHOIC ACID--PEPTIDOGLYCAN TEICHOIC ACID TRANSFERASE TAGU"/>
    <property type="match status" value="1"/>
</dbReference>
<keyword evidence="3" id="KW-1133">Transmembrane helix</keyword>
<evidence type="ECO:0000256" key="3">
    <source>
        <dbReference type="SAM" id="Phobius"/>
    </source>
</evidence>
<keyword evidence="3" id="KW-0472">Membrane</keyword>
<evidence type="ECO:0000313" key="5">
    <source>
        <dbReference type="EMBL" id="HJG91112.1"/>
    </source>
</evidence>
<proteinExistence type="inferred from homology"/>